<protein>
    <submittedName>
        <fullName evidence="1">Uncharacterized protein</fullName>
    </submittedName>
</protein>
<dbReference type="AlphaFoldDB" id="A0A6N8S8A6"/>
<reference evidence="1 2" key="1">
    <citation type="submission" date="2019-12" db="EMBL/GenBank/DDBJ databases">
        <title>Shinella kummerowiae sp. nov., a symbiotic bacterium isolated from root nodules of the herbal legume Kummerowia stipulacea.</title>
        <authorList>
            <person name="Gao J."/>
        </authorList>
    </citation>
    <scope>NUCLEOTIDE SEQUENCE [LARGE SCALE GENOMIC DNA]</scope>
    <source>
        <strain evidence="1 2">CCBAU 25048</strain>
    </source>
</reference>
<name>A0A6N8S8A6_9HYPH</name>
<keyword evidence="2" id="KW-1185">Reference proteome</keyword>
<dbReference type="Proteomes" id="UP000435802">
    <property type="component" value="Unassembled WGS sequence"/>
</dbReference>
<dbReference type="OrthoDB" id="8403712at2"/>
<sequence>MEGSAVDKKAVRLTVEVPDGRPLWQWDNWAEGRVTAFTRHRLEQAGGDAARTWYIFFGWIKPEVIAEAVLTRTGEPVAAWGSYYPAEDSLPGVPFWRREAWQKQMLKKVRQAINAR</sequence>
<organism evidence="1 2">
    <name type="scientific">Shinella kummerowiae</name>
    <dbReference type="NCBI Taxonomy" id="417745"/>
    <lineage>
        <taxon>Bacteria</taxon>
        <taxon>Pseudomonadati</taxon>
        <taxon>Pseudomonadota</taxon>
        <taxon>Alphaproteobacteria</taxon>
        <taxon>Hyphomicrobiales</taxon>
        <taxon>Rhizobiaceae</taxon>
        <taxon>Shinella</taxon>
    </lineage>
</organism>
<gene>
    <name evidence="1" type="ORF">GR138_05565</name>
</gene>
<dbReference type="RefSeq" id="WP_160857626.1">
    <property type="nucleotide sequence ID" value="NZ_WUMK01000002.1"/>
</dbReference>
<comment type="caution">
    <text evidence="1">The sequence shown here is derived from an EMBL/GenBank/DDBJ whole genome shotgun (WGS) entry which is preliminary data.</text>
</comment>
<evidence type="ECO:0000313" key="2">
    <source>
        <dbReference type="Proteomes" id="UP000435802"/>
    </source>
</evidence>
<dbReference type="EMBL" id="WUMK01000002">
    <property type="protein sequence ID" value="MXN44647.1"/>
    <property type="molecule type" value="Genomic_DNA"/>
</dbReference>
<evidence type="ECO:0000313" key="1">
    <source>
        <dbReference type="EMBL" id="MXN44647.1"/>
    </source>
</evidence>
<proteinExistence type="predicted"/>
<accession>A0A6N8S8A6</accession>